<proteinExistence type="predicted"/>
<dbReference type="Proteomes" id="UP000192491">
    <property type="component" value="Unassembled WGS sequence"/>
</dbReference>
<comment type="caution">
    <text evidence="2">The sequence shown here is derived from an EMBL/GenBank/DDBJ whole genome shotgun (WGS) entry which is preliminary data.</text>
</comment>
<name>A0A1Y1QPX5_9GAMM</name>
<accession>A0A1Y1QPX5</accession>
<feature type="transmembrane region" description="Helical" evidence="1">
    <location>
        <begin position="15"/>
        <end position="36"/>
    </location>
</feature>
<dbReference type="EMBL" id="MTEJ01000098">
    <property type="protein sequence ID" value="OQX11016.1"/>
    <property type="molecule type" value="Genomic_DNA"/>
</dbReference>
<evidence type="ECO:0000313" key="2">
    <source>
        <dbReference type="EMBL" id="OQX11016.1"/>
    </source>
</evidence>
<keyword evidence="1" id="KW-1133">Transmembrane helix</keyword>
<evidence type="ECO:0000313" key="3">
    <source>
        <dbReference type="Proteomes" id="UP000192491"/>
    </source>
</evidence>
<keyword evidence="1" id="KW-0472">Membrane</keyword>
<dbReference type="AlphaFoldDB" id="A0A1Y1QPX5"/>
<gene>
    <name evidence="2" type="ORF">BWK73_18695</name>
</gene>
<protein>
    <submittedName>
        <fullName evidence="2">Uncharacterized protein</fullName>
    </submittedName>
</protein>
<evidence type="ECO:0000256" key="1">
    <source>
        <dbReference type="SAM" id="Phobius"/>
    </source>
</evidence>
<reference evidence="2 3" key="1">
    <citation type="submission" date="2017-01" db="EMBL/GenBank/DDBJ databases">
        <title>Novel large sulfur bacteria in the metagenomes of groundwater-fed chemosynthetic microbial mats in the Lake Huron basin.</title>
        <authorList>
            <person name="Sharrar A.M."/>
            <person name="Flood B.E."/>
            <person name="Bailey J.V."/>
            <person name="Jones D.S."/>
            <person name="Biddanda B."/>
            <person name="Ruberg S.A."/>
            <person name="Marcus D.N."/>
            <person name="Dick G.J."/>
        </authorList>
    </citation>
    <scope>NUCLEOTIDE SEQUENCE [LARGE SCALE GENOMIC DNA]</scope>
    <source>
        <strain evidence="2">A8</strain>
    </source>
</reference>
<organism evidence="2 3">
    <name type="scientific">Thiothrix lacustris</name>
    <dbReference type="NCBI Taxonomy" id="525917"/>
    <lineage>
        <taxon>Bacteria</taxon>
        <taxon>Pseudomonadati</taxon>
        <taxon>Pseudomonadota</taxon>
        <taxon>Gammaproteobacteria</taxon>
        <taxon>Thiotrichales</taxon>
        <taxon>Thiotrichaceae</taxon>
        <taxon>Thiothrix</taxon>
    </lineage>
</organism>
<sequence length="81" mass="9093">MNIGSITISDVFNHAIPVITHLITGLVFVIGSIMLFPEYYIKLTESDKAMIKNIVIHELNNNVEEFRSELGKSKQINSSSK</sequence>
<keyword evidence="1" id="KW-0812">Transmembrane</keyword>